<dbReference type="EMBL" id="CP094241">
    <property type="protein sequence ID" value="UNV85089.1"/>
    <property type="molecule type" value="Genomic_DNA"/>
</dbReference>
<evidence type="ECO:0000256" key="7">
    <source>
        <dbReference type="ARBA" id="ARBA00022729"/>
    </source>
</evidence>
<feature type="domain" description="Trimeric autotransporter adhesin YadA-like stalk" evidence="14">
    <location>
        <begin position="1673"/>
        <end position="1705"/>
    </location>
</feature>
<feature type="domain" description="Trimeric autotransporter adhesin YadA-like head" evidence="13">
    <location>
        <begin position="411"/>
        <end position="431"/>
    </location>
</feature>
<feature type="domain" description="Trimeric autotransporter adhesin YadA-like head" evidence="13">
    <location>
        <begin position="463"/>
        <end position="489"/>
    </location>
</feature>
<feature type="domain" description="ESPR" evidence="15">
    <location>
        <begin position="1"/>
        <end position="48"/>
    </location>
</feature>
<dbReference type="InterPro" id="IPR011049">
    <property type="entry name" value="Serralysin-like_metalloprot_C"/>
</dbReference>
<name>A0ABY3Y834_9NEIS</name>
<evidence type="ECO:0000256" key="8">
    <source>
        <dbReference type="ARBA" id="ARBA00022927"/>
    </source>
</evidence>
<dbReference type="SUPFAM" id="SSF54523">
    <property type="entry name" value="Pili subunits"/>
    <property type="match status" value="1"/>
</dbReference>
<feature type="domain" description="Trimeric autotransporter adhesin YadA-like stalk" evidence="14">
    <location>
        <begin position="1399"/>
        <end position="1431"/>
    </location>
</feature>
<dbReference type="InterPro" id="IPR005594">
    <property type="entry name" value="YadA_C"/>
</dbReference>
<feature type="domain" description="Trimeric autotransporter adhesin YadA-like head" evidence="13">
    <location>
        <begin position="3018"/>
        <end position="3042"/>
    </location>
</feature>
<feature type="domain" description="Trimeric autotransporter adhesin YadA-like head" evidence="13">
    <location>
        <begin position="346"/>
        <end position="369"/>
    </location>
</feature>
<feature type="domain" description="Trimeric autotransporter adhesin YadA-like C-terminal membrane anchor" evidence="12">
    <location>
        <begin position="3225"/>
        <end position="3285"/>
    </location>
</feature>
<dbReference type="Gene3D" id="3.30.1300.30">
    <property type="entry name" value="GSPII I/J protein-like"/>
    <property type="match status" value="1"/>
</dbReference>
<dbReference type="Pfam" id="PF13018">
    <property type="entry name" value="ESPR"/>
    <property type="match status" value="1"/>
</dbReference>
<evidence type="ECO:0000256" key="10">
    <source>
        <dbReference type="ARBA" id="ARBA00023237"/>
    </source>
</evidence>
<sequence>MNKIYRVVWNETTQTWNAVAEFAKAHGKTASSGIGGIVASVGVRFAFTAIMSGLLLASGQVMAAANNGKTLANGKAVTAAAEGTDYNTCYFDTTSYNVVCGDDTTTALDFIPQDGGQPPKQGKSVSIGQGTQTSGESNVAIGPNSATAETGSIAIGSSANAAKNQTIAIGQGAATKGQADIAIGKGAGPGSSSANGRNIAIGENALQNSTNSDNVIAIGTNAGSGSDSTQSIYIGNGANGMETKNVAIGNLAKTKSGSVGIGDSSNAQGRSSVAIGTSATVTEAAGNGISIGFNSNTSGMSAVAIGGASTVGKGANASGAASLAIMSTAIATGQRAIAVGESALGSGSYGIAIGGKANALGASSIAIGGSQAADKGPTATGNFSTAIGYGAKAGNSDAVAIGSTANAALKDTTAVGKNSTANGLRATAFGVDSNAGAENALAAGPQTTASAKGAIAVGFATQATGLSSIAVGKEAIATTETSTSLGQNSQATANNAVAIGNKAVAAGTGNIVVGTNAGVYDAAVSAGRTVGADTVYIGADSGRNAYTNERQISIGKGTGNNATGVDNIALGLRSGAFVSGANNVAIGREAGMGTDAQKLSVTSTVAIGEAAKGSFSNTVAIGKTALAEKESAVAVGMVSKASGDNSVAIGKTANASAHETVAIGHETVAGAVSSVAVGQRANASGSEAVALGIDSNASGRFAVAIGNMAKVTNSKLNGIAIGSNAVASEDYAMAMGLDTQATGNSSIAFGNTTKALAAEAIAIGHSANAAEGNTVALGVSATSAKAGAVTLGAYTKADAVKALALGYESHAVNENDVALGGGSLTEAHHSGDYTLNGNYTAAGTWSYGTVSVGKVDATTPANNFTRQIQNVSAGVISATSTDAINGSQLYATNSYLLNLGNNVKNALGGETAIDNAGNLTLNNLGGTGKANVHDALEAMNNKIDQLGGGSSSHFYSVQTTSNARGNYNNDGATGLDALAAGADAQAAGDFAVAVGTGAQAVISNSIAIGKNASVNEDTASVAAVNGATKGEGSVAIGANTKASGTNATAVGQASNAYGQNSFAGGQSSKALGKSSVAVGDGAIANQDSATAIGAYSQSTAAGATALGFNTRATASGTVAAGRNSKATSNNALALGNEADAQKDDTIAIGYNAQATQNRAVAFGKNAKATAGDTFAFGDAAKASVGNAIAFGKNANAAHAGSIALGANSATEAAVQTTSATVGGLTFGNFAGNAPESTLSIGTAGKERTITNVAAGRISDSSTDAVNGSQLYATQNVMNNIGTTAVGVLGGNAAIANNGTITMSNIGGTGASTIDGAISAINNASYKSFKLNTAKTNGTNGEAYNHSLKEITNGSTITLEAGKNIVLNQNESTVSINTADAPEFAGKITAKDGLDMSNTKITNLGKGDQPTDAVNLSQLTDAINNVHVTTLTAVTNEAPFAYVSADGRILKRNVTVDGSGAKQVSFVYADDTSTPYNGAVTIAALNPTDPQTTVPTSIGNVAAGKGQNDAVNVSQLDKVAQALGTSVNNATGEIAAPKYSVISGSPATSGVADYNNVGDALTALSNAVRAPLTFAGDSGTPSTRQLGSTVTVKGGEADATKLSANNIGVVSDDANGTLNVKLAKELKGLTSSEFIDAAGGKTTVSADGVTVGTAANPVKLTTEGLSNGGKKATEIAAGVSNTDAVNVSQLTPLATALGATVNPTTGAVEVPNLVVTKTDGTQAAPVNTVQGALDNIGTELQKGLTFGGDNADKNFERKLGNQVLVKGGADAAKLSDNNIGVVSDDLNGTLNVKLAKDLQGLNSAQFETDGNVTTINGGNVSLADKDGNIAETTANGITLTPVPSSGKEAVSLTKDGLNNGGNKITKVAEGTLAADSTDAVNGAQLYKVDQKADTNAENIAKGINIGGTSGSNKYALGDTVNIKGDSNITSETVEGGVQLKLADTVKIGQDSGKPVSIDGVNGTVSGLSNKALGGADFATKGQAATEEQLNATQANLAKILGGNAANNNGNVNFTDIGGTGKDNVHDAIAAVKETAEKGWNLNANDETSSEKIGAGDTVTFKEGKNVKVSRNGKNITVATSDDVSFNKVTVGDSVLTDNGLTVGNGKAGNPVSLTKDGLDNGGNKIANVAAGEADTDAVNVAQLKANSGRVESGDDNIVVETDKTGGSNVYKVSTAKDLKADSLTAGETVVNNSGVTVGDKVALGKDGLKAGDVNITADGIDAGNKAISNVAKGVKDTDAVNVAQLNEQLAATEKTTTVVAGKNVTVSEKVDGNNTEYTVNADKTTLSQAAGGAVKVNEGAKDADGVTDYALDLTDEAKADIAKGVAAKDAVDNKGLTFAADNGTTGAKKLGDSLSVKGDGNILTRADENGIGFSLADKITVGKAGNGNKPLVIDGTAGLISGLSNTTLGGADFATKGQAASEEQLNAAQANLANLLGGNAANDKGNVTTTDIGGTGKDNVHDAIAAVKETADKGWNLNANDETSSEKIAAGDTVTFKEGKNVKVSRDGKNITVATSDDVSFDKVTVGGSVLTDNGLTVGNGKAGKPVSLTKDGLNNGGNKVTDIAAGEADTDAVNVAQLKAAAAKATSKVDSGNDNIVVTPEQNADGSTTYKVATAPNLKADSFSAGDTVVNNDGVKVGDKVALGKDGLKAGDVNITADGINAGNKAISNVAEGKKDTDAVNVGQLNRLTAAAKTEVEAGTNIASVSSKQGANGQTVYTVNADGASVSAGSDNIVVTKGNKDANNVTDYAVDLSKAVKADIAKGVAAKDAVDNKGISFAGDSGTTVANKLGDTVAVKGDANITTTAGANGIQVGLNKDLKVDSVKAGDTVVNNNGVNVGDKVALGKDGLKAGDVNITADGINAGGKKVTGVAAGTVAAGSTDAVNGGQLHQVYELIGSNGGNVNTAPPSVEADGKAGLGNIKNITLVDNSNNPNVTNVTNETKIAQSNGYSLVTYNVEDQGMYVTNNVIEAVGRMNEQGIKFFHTNDGEVNPDVQAYNSEDSSASGAYATAVGYQAASKGTNAIAIGKGAQANAENTIAIGTGNIVSGKNSGAIGDPTVVSGNSAYSIGNNNNVSADNAYALGSDIKATVKDSVYLGDRAQTQGIHTADAAKGEAYTYGGLNDKAVAGKAGSAAAANKVAGVVTVGNGTDETRQVQGVAAGVVSADSTDAINGSQLYYTNQAINQNVTNIGNYVVNMGNQINQRIDNVESDSKAGTAAAMAVAGLPQAYLPGKSMMAVAGGVYRGESGYAVGFSSISDGGNWIIKGTATGNSRGHYGATAGVGYQW</sequence>
<dbReference type="Gene3D" id="6.10.250.2040">
    <property type="match status" value="4"/>
</dbReference>
<comment type="subcellular location">
    <subcellularLocation>
        <location evidence="2">Cell outer membrane</location>
    </subcellularLocation>
    <subcellularLocation>
        <location evidence="1">Cell surface</location>
    </subcellularLocation>
</comment>
<evidence type="ECO:0000256" key="3">
    <source>
        <dbReference type="ARBA" id="ARBA00005848"/>
    </source>
</evidence>
<dbReference type="Pfam" id="PF05658">
    <property type="entry name" value="YadA_head"/>
    <property type="match status" value="21"/>
</dbReference>
<feature type="domain" description="Trimeric autotransporter adhesin YadA-like head" evidence="13">
    <location>
        <begin position="150"/>
        <end position="173"/>
    </location>
</feature>
<feature type="domain" description="Trimeric autotransporter adhesin YadA-like head" evidence="13">
    <location>
        <begin position="1084"/>
        <end position="1110"/>
    </location>
</feature>
<feature type="domain" description="Trimeric autotransporter adhesin YadA-like head" evidence="13">
    <location>
        <begin position="715"/>
        <end position="736"/>
    </location>
</feature>
<feature type="domain" description="Trimeric autotransporter adhesin YadA-like head" evidence="13">
    <location>
        <begin position="972"/>
        <end position="998"/>
    </location>
</feature>
<feature type="domain" description="Trimeric autotransporter adhesin YadA-like head" evidence="13">
    <location>
        <begin position="435"/>
        <end position="459"/>
    </location>
</feature>
<keyword evidence="17" id="KW-1185">Reference proteome</keyword>
<keyword evidence="4" id="KW-0813">Transport</keyword>
<comment type="similarity">
    <text evidence="3">Belongs to the autotransporter-2 (AT-2) (TC 1.B.40) family.</text>
</comment>
<dbReference type="Gene3D" id="6.20.50.100">
    <property type="match status" value="2"/>
</dbReference>
<dbReference type="Gene3D" id="1.20.5.170">
    <property type="match status" value="3"/>
</dbReference>
<feature type="domain" description="Trimeric autotransporter adhesin YadA-like head" evidence="13">
    <location>
        <begin position="741"/>
        <end position="767"/>
    </location>
</feature>
<dbReference type="Pfam" id="PF03895">
    <property type="entry name" value="YadA_anchor"/>
    <property type="match status" value="1"/>
</dbReference>
<evidence type="ECO:0000259" key="14">
    <source>
        <dbReference type="Pfam" id="PF05662"/>
    </source>
</evidence>
<accession>A0ABY3Y834</accession>
<feature type="domain" description="Trimeric autotransporter adhesin YadA-like head" evidence="13">
    <location>
        <begin position="1186"/>
        <end position="1208"/>
    </location>
</feature>
<evidence type="ECO:0000313" key="17">
    <source>
        <dbReference type="Proteomes" id="UP000829455"/>
    </source>
</evidence>
<feature type="compositionally biased region" description="Polar residues" evidence="11">
    <location>
        <begin position="123"/>
        <end position="137"/>
    </location>
</feature>
<dbReference type="SUPFAM" id="SSF101967">
    <property type="entry name" value="Adhesin YadA, collagen-binding domain"/>
    <property type="match status" value="14"/>
</dbReference>
<protein>
    <submittedName>
        <fullName evidence="16">YadA-like family protein</fullName>
    </submittedName>
</protein>
<dbReference type="InterPro" id="IPR045584">
    <property type="entry name" value="Pilin-like"/>
</dbReference>
<keyword evidence="6" id="KW-0812">Transmembrane</keyword>
<reference evidence="16 17" key="1">
    <citation type="submission" date="2022-03" db="EMBL/GenBank/DDBJ databases">
        <title>Genome sequencing of Neisseria macacae.</title>
        <authorList>
            <person name="Baek M.-G."/>
        </authorList>
    </citation>
    <scope>NUCLEOTIDE SEQUENCE [LARGE SCALE GENOMIC DNA]</scope>
    <source>
        <strain evidence="16 17">ATCC 33926</strain>
    </source>
</reference>
<feature type="domain" description="Trimeric autotransporter adhesin YadA-like head" evidence="13">
    <location>
        <begin position="256"/>
        <end position="279"/>
    </location>
</feature>
<gene>
    <name evidence="16" type="ORF">MON40_00705</name>
</gene>
<feature type="domain" description="Trimeric autotransporter adhesin YadA-like head" evidence="13">
    <location>
        <begin position="379"/>
        <end position="403"/>
    </location>
</feature>
<feature type="domain" description="Trimeric autotransporter adhesin YadA-like stalk" evidence="14">
    <location>
        <begin position="1249"/>
        <end position="1290"/>
    </location>
</feature>
<evidence type="ECO:0000259" key="12">
    <source>
        <dbReference type="Pfam" id="PF03895"/>
    </source>
</evidence>
<feature type="domain" description="Trimeric autotransporter adhesin YadA-like stalk" evidence="14">
    <location>
        <begin position="2123"/>
        <end position="2159"/>
    </location>
</feature>
<feature type="domain" description="Trimeric autotransporter adhesin YadA-like head" evidence="13">
    <location>
        <begin position="683"/>
        <end position="707"/>
    </location>
</feature>
<feature type="domain" description="Trimeric autotransporter adhesin YadA-like head" evidence="13">
    <location>
        <begin position="1029"/>
        <end position="1052"/>
    </location>
</feature>
<feature type="domain" description="Trimeric autotransporter adhesin YadA-like stalk" evidence="14">
    <location>
        <begin position="2866"/>
        <end position="2905"/>
    </location>
</feature>
<evidence type="ECO:0000256" key="1">
    <source>
        <dbReference type="ARBA" id="ARBA00004241"/>
    </source>
</evidence>
<evidence type="ECO:0000256" key="11">
    <source>
        <dbReference type="SAM" id="MobiDB-lite"/>
    </source>
</evidence>
<evidence type="ECO:0000256" key="4">
    <source>
        <dbReference type="ARBA" id="ARBA00022448"/>
    </source>
</evidence>
<feature type="domain" description="Trimeric autotransporter adhesin YadA-like head" evidence="13">
    <location>
        <begin position="641"/>
        <end position="665"/>
    </location>
</feature>
<feature type="domain" description="Trimeric autotransporter adhesin YadA-like stalk" evidence="14">
    <location>
        <begin position="1497"/>
        <end position="1534"/>
    </location>
</feature>
<feature type="domain" description="Trimeric autotransporter adhesin YadA-like stalk" evidence="14">
    <location>
        <begin position="2226"/>
        <end position="2264"/>
    </location>
</feature>
<keyword evidence="10" id="KW-0998">Cell outer membrane</keyword>
<feature type="domain" description="Trimeric autotransporter adhesin YadA-like head" evidence="13">
    <location>
        <begin position="798"/>
        <end position="823"/>
    </location>
</feature>
<dbReference type="CDD" id="cd12820">
    <property type="entry name" value="LbR_YadA-like"/>
    <property type="match status" value="6"/>
</dbReference>
<dbReference type="Gene3D" id="2.60.40.4050">
    <property type="match status" value="1"/>
</dbReference>
<dbReference type="Pfam" id="PF05662">
    <property type="entry name" value="YadA_stalk"/>
    <property type="match status" value="12"/>
</dbReference>
<organism evidence="16 17">
    <name type="scientific">Neisseria macacae ATCC 33926</name>
    <dbReference type="NCBI Taxonomy" id="997348"/>
    <lineage>
        <taxon>Bacteria</taxon>
        <taxon>Pseudomonadati</taxon>
        <taxon>Pseudomonadota</taxon>
        <taxon>Betaproteobacteria</taxon>
        <taxon>Neisseriales</taxon>
        <taxon>Neisseriaceae</taxon>
        <taxon>Neisseria</taxon>
    </lineage>
</organism>
<feature type="domain" description="Trimeric autotransporter adhesin YadA-like stalk" evidence="14">
    <location>
        <begin position="867"/>
        <end position="909"/>
    </location>
</feature>
<feature type="domain" description="Trimeric autotransporter adhesin YadA-like stalk" evidence="14">
    <location>
        <begin position="1862"/>
        <end position="1902"/>
    </location>
</feature>
<feature type="domain" description="Trimeric autotransporter adhesin YadA-like stalk" evidence="14">
    <location>
        <begin position="3153"/>
        <end position="3195"/>
    </location>
</feature>
<feature type="domain" description="Trimeric autotransporter adhesin YadA-like head" evidence="13">
    <location>
        <begin position="1112"/>
        <end position="1138"/>
    </location>
</feature>
<feature type="domain" description="Trimeric autotransporter adhesin YadA-like head" evidence="13">
    <location>
        <begin position="1056"/>
        <end position="1082"/>
    </location>
</feature>
<keyword evidence="5" id="KW-1134">Transmembrane beta strand</keyword>
<evidence type="ECO:0000259" key="15">
    <source>
        <dbReference type="Pfam" id="PF13018"/>
    </source>
</evidence>
<keyword evidence="8" id="KW-0653">Protein transport</keyword>
<dbReference type="InterPro" id="IPR008640">
    <property type="entry name" value="Adhesin_Head_dom"/>
</dbReference>
<dbReference type="Proteomes" id="UP000829455">
    <property type="component" value="Chromosome"/>
</dbReference>
<keyword evidence="9" id="KW-0472">Membrane</keyword>
<dbReference type="InterPro" id="IPR024973">
    <property type="entry name" value="ESPR"/>
</dbReference>
<proteinExistence type="inferred from homology"/>
<feature type="domain" description="Trimeric autotransporter adhesin YadA-like stalk" evidence="14">
    <location>
        <begin position="2559"/>
        <end position="2596"/>
    </location>
</feature>
<evidence type="ECO:0000259" key="13">
    <source>
        <dbReference type="Pfam" id="PF05658"/>
    </source>
</evidence>
<evidence type="ECO:0000256" key="2">
    <source>
        <dbReference type="ARBA" id="ARBA00004442"/>
    </source>
</evidence>
<feature type="domain" description="Trimeric autotransporter adhesin YadA-like head" evidence="13">
    <location>
        <begin position="617"/>
        <end position="636"/>
    </location>
</feature>
<dbReference type="InterPro" id="IPR008635">
    <property type="entry name" value="Coiled_stalk_dom"/>
</dbReference>
<feature type="domain" description="Trimeric autotransporter adhesin YadA-like head" evidence="13">
    <location>
        <begin position="1140"/>
        <end position="1166"/>
    </location>
</feature>
<evidence type="ECO:0000256" key="5">
    <source>
        <dbReference type="ARBA" id="ARBA00022452"/>
    </source>
</evidence>
<dbReference type="Gene3D" id="2.20.70.140">
    <property type="match status" value="4"/>
</dbReference>
<evidence type="ECO:0000313" key="16">
    <source>
        <dbReference type="EMBL" id="UNV85089.1"/>
    </source>
</evidence>
<feature type="domain" description="Trimeric autotransporter adhesin YadA-like stalk" evidence="14">
    <location>
        <begin position="2667"/>
        <end position="2703"/>
    </location>
</feature>
<evidence type="ECO:0000256" key="6">
    <source>
        <dbReference type="ARBA" id="ARBA00022692"/>
    </source>
</evidence>
<keyword evidence="7" id="KW-0732">Signal</keyword>
<feature type="region of interest" description="Disordered" evidence="11">
    <location>
        <begin position="110"/>
        <end position="144"/>
    </location>
</feature>
<evidence type="ECO:0000256" key="9">
    <source>
        <dbReference type="ARBA" id="ARBA00023136"/>
    </source>
</evidence>
<dbReference type="RefSeq" id="WP_242925957.1">
    <property type="nucleotide sequence ID" value="NZ_CP094241.1"/>
</dbReference>
<dbReference type="Gene3D" id="2.150.10.10">
    <property type="entry name" value="Serralysin-like metalloprotease, C-terminal"/>
    <property type="match status" value="11"/>
</dbReference>